<comment type="caution">
    <text evidence="1">The sequence shown here is derived from an EMBL/GenBank/DDBJ whole genome shotgun (WGS) entry which is preliminary data.</text>
</comment>
<evidence type="ECO:0000313" key="2">
    <source>
        <dbReference type="Proteomes" id="UP001227268"/>
    </source>
</evidence>
<sequence length="156" mass="16637">MPQPSTSESVSLAPSPTLTDITLAPLTKRGGNGEETGVRSIATASAEKWLGRKFPTVVEPPSSDEATVASNIEPNRKKRKTRGGAGGSKQGGTPRKVEHNTLKVPPKAFTREFTPEGESSDDESQEQPPVLGRGLWQKRDEASHPRASSLSIKPGQ</sequence>
<proteinExistence type="predicted"/>
<evidence type="ECO:0000313" key="1">
    <source>
        <dbReference type="EMBL" id="KAJ9109349.1"/>
    </source>
</evidence>
<reference evidence="1" key="1">
    <citation type="submission" date="2023-04" db="EMBL/GenBank/DDBJ databases">
        <title>Draft Genome sequencing of Naganishia species isolated from polar environments using Oxford Nanopore Technology.</title>
        <authorList>
            <person name="Leo P."/>
            <person name="Venkateswaran K."/>
        </authorList>
    </citation>
    <scope>NUCLEOTIDE SEQUENCE</scope>
    <source>
        <strain evidence="1">MNA-CCFEE 5423</strain>
    </source>
</reference>
<keyword evidence="2" id="KW-1185">Reference proteome</keyword>
<organism evidence="1 2">
    <name type="scientific">Naganishia friedmannii</name>
    <dbReference type="NCBI Taxonomy" id="89922"/>
    <lineage>
        <taxon>Eukaryota</taxon>
        <taxon>Fungi</taxon>
        <taxon>Dikarya</taxon>
        <taxon>Basidiomycota</taxon>
        <taxon>Agaricomycotina</taxon>
        <taxon>Tremellomycetes</taxon>
        <taxon>Filobasidiales</taxon>
        <taxon>Filobasidiaceae</taxon>
        <taxon>Naganishia</taxon>
    </lineage>
</organism>
<name>A0ACC2WDS5_9TREE</name>
<dbReference type="Proteomes" id="UP001227268">
    <property type="component" value="Unassembled WGS sequence"/>
</dbReference>
<gene>
    <name evidence="1" type="ORF">QFC21_000678</name>
</gene>
<protein>
    <submittedName>
        <fullName evidence="1">Uncharacterized protein</fullName>
    </submittedName>
</protein>
<accession>A0ACC2WDS5</accession>
<dbReference type="EMBL" id="JASBWT010000001">
    <property type="protein sequence ID" value="KAJ9109349.1"/>
    <property type="molecule type" value="Genomic_DNA"/>
</dbReference>